<protein>
    <recommendedName>
        <fullName evidence="2">Major facilitator superfamily (MFS) profile domain-containing protein</fullName>
    </recommendedName>
</protein>
<dbReference type="SUPFAM" id="SSF103473">
    <property type="entry name" value="MFS general substrate transporter"/>
    <property type="match status" value="1"/>
</dbReference>
<evidence type="ECO:0000259" key="2">
    <source>
        <dbReference type="PROSITE" id="PS50850"/>
    </source>
</evidence>
<dbReference type="Gene3D" id="1.20.1250.20">
    <property type="entry name" value="MFS general substrate transporter like domains"/>
    <property type="match status" value="1"/>
</dbReference>
<accession>A0A383EE38</accession>
<dbReference type="InterPro" id="IPR011701">
    <property type="entry name" value="MFS"/>
</dbReference>
<keyword evidence="1" id="KW-0812">Transmembrane</keyword>
<evidence type="ECO:0000313" key="3">
    <source>
        <dbReference type="EMBL" id="SVE55001.1"/>
    </source>
</evidence>
<feature type="transmembrane region" description="Helical" evidence="1">
    <location>
        <begin position="83"/>
        <end position="103"/>
    </location>
</feature>
<evidence type="ECO:0000256" key="1">
    <source>
        <dbReference type="SAM" id="Phobius"/>
    </source>
</evidence>
<keyword evidence="1" id="KW-1133">Transmembrane helix</keyword>
<dbReference type="AlphaFoldDB" id="A0A383EE38"/>
<feature type="domain" description="Major facilitator superfamily (MFS) profile" evidence="2">
    <location>
        <begin position="16"/>
        <end position="127"/>
    </location>
</feature>
<feature type="transmembrane region" description="Helical" evidence="1">
    <location>
        <begin position="55"/>
        <end position="76"/>
    </location>
</feature>
<dbReference type="PROSITE" id="PS50850">
    <property type="entry name" value="MFS"/>
    <property type="match status" value="1"/>
</dbReference>
<dbReference type="InterPro" id="IPR036259">
    <property type="entry name" value="MFS_trans_sf"/>
</dbReference>
<dbReference type="PROSITE" id="PS51257">
    <property type="entry name" value="PROKAR_LIPOPROTEIN"/>
    <property type="match status" value="1"/>
</dbReference>
<name>A0A383EE38_9ZZZZ</name>
<organism evidence="3">
    <name type="scientific">marine metagenome</name>
    <dbReference type="NCBI Taxonomy" id="408172"/>
    <lineage>
        <taxon>unclassified sequences</taxon>
        <taxon>metagenomes</taxon>
        <taxon>ecological metagenomes</taxon>
    </lineage>
</organism>
<feature type="transmembrane region" description="Helical" evidence="1">
    <location>
        <begin position="17"/>
        <end position="35"/>
    </location>
</feature>
<reference evidence="3" key="1">
    <citation type="submission" date="2018-05" db="EMBL/GenBank/DDBJ databases">
        <authorList>
            <person name="Lanie J.A."/>
            <person name="Ng W.-L."/>
            <person name="Kazmierczak K.M."/>
            <person name="Andrzejewski T.M."/>
            <person name="Davidsen T.M."/>
            <person name="Wayne K.J."/>
            <person name="Tettelin H."/>
            <person name="Glass J.I."/>
            <person name="Rusch D."/>
            <person name="Podicherti R."/>
            <person name="Tsui H.-C.T."/>
            <person name="Winkler M.E."/>
        </authorList>
    </citation>
    <scope>NUCLEOTIDE SEQUENCE</scope>
</reference>
<dbReference type="Pfam" id="PF07690">
    <property type="entry name" value="MFS_1"/>
    <property type="match status" value="1"/>
</dbReference>
<feature type="transmembrane region" description="Helical" evidence="1">
    <location>
        <begin position="109"/>
        <end position="126"/>
    </location>
</feature>
<dbReference type="InterPro" id="IPR020846">
    <property type="entry name" value="MFS_dom"/>
</dbReference>
<dbReference type="EMBL" id="UINC01225093">
    <property type="protein sequence ID" value="SVE55001.1"/>
    <property type="molecule type" value="Genomic_DNA"/>
</dbReference>
<sequence length="127" mass="13434">METTDYRLTVKRWQTPLVVLLGGCLISLIGFGARSSYGLYLGPVTEAFGWSRETFALAMALQNLFWGLCLPIAGMLADRYGPVWVIGGGALIYAVGTFGVTVVDTELGLHLTGGVLVGTGVALTSFS</sequence>
<keyword evidence="1" id="KW-0472">Membrane</keyword>
<feature type="non-terminal residue" evidence="3">
    <location>
        <position position="127"/>
    </location>
</feature>
<proteinExistence type="predicted"/>
<gene>
    <name evidence="3" type="ORF">METZ01_LOCUS507855</name>
</gene>
<dbReference type="GO" id="GO:0022857">
    <property type="term" value="F:transmembrane transporter activity"/>
    <property type="evidence" value="ECO:0007669"/>
    <property type="project" value="InterPro"/>
</dbReference>